<sequence>MKQVYAGQTTPYFNLPGQGDTGGLSQPVTFTASKDTRALPEADSQIQRLTTFAQRRRLPIHLQEDDPRQVSAQGEERILPWRSFSFSMETAIPPTLLFDELDDLGLRLHVITLTLSQGRLSYRMEGKLYAQS</sequence>
<geneLocation type="plasmid" evidence="2">
    <name>phdza17.2</name>
</geneLocation>
<evidence type="ECO:0000313" key="1">
    <source>
        <dbReference type="EMBL" id="ATW34838.1"/>
    </source>
</evidence>
<organism evidence="1 2">
    <name type="scientific">Candidatus Williamhamiltonella defendens</name>
    <dbReference type="NCBI Taxonomy" id="138072"/>
    <lineage>
        <taxon>Bacteria</taxon>
        <taxon>Pseudomonadati</taxon>
        <taxon>Pseudomonadota</taxon>
        <taxon>Gammaproteobacteria</taxon>
        <taxon>Enterobacterales</taxon>
        <taxon>Enterobacteriaceae</taxon>
        <taxon>aphid secondary symbionts</taxon>
        <taxon>Candidatus Williamhamiltonella</taxon>
    </lineage>
</organism>
<dbReference type="InterPro" id="IPR009663">
    <property type="entry name" value="PAP_PilO"/>
</dbReference>
<dbReference type="Pfam" id="PF06864">
    <property type="entry name" value="PAP_PilO"/>
    <property type="match status" value="1"/>
</dbReference>
<dbReference type="Proteomes" id="UP000229055">
    <property type="component" value="Plasmid pHDZA17.2"/>
</dbReference>
<dbReference type="AlphaFoldDB" id="A0A2D3TGC4"/>
<proteinExistence type="predicted"/>
<protein>
    <submittedName>
        <fullName evidence="1">Uncharacterized protein</fullName>
    </submittedName>
</protein>
<evidence type="ECO:0000313" key="2">
    <source>
        <dbReference type="Proteomes" id="UP000229055"/>
    </source>
</evidence>
<keyword evidence="1" id="KW-0614">Plasmid</keyword>
<name>A0A2D3TGC4_9ENTR</name>
<gene>
    <name evidence="1" type="ORF">BJP43_10680</name>
</gene>
<dbReference type="EMBL" id="CP017615">
    <property type="protein sequence ID" value="ATW34838.1"/>
    <property type="molecule type" value="Genomic_DNA"/>
</dbReference>
<reference evidence="2" key="2">
    <citation type="submission" date="2017-11" db="EMBL/GenBank/DDBJ databases">
        <title>PacBio sequencing of new strain of the secondary endosymbiont Candidatus Hamiltonella defensa.</title>
        <authorList>
            <person name="Strand M.R."/>
            <person name="Oliver K."/>
        </authorList>
    </citation>
    <scope>NUCLEOTIDE SEQUENCE [LARGE SCALE GENOMIC DNA]</scope>
    <source>
        <strain evidence="2">ZA17</strain>
        <plasmid evidence="2">phdza17.2</plasmid>
    </source>
</reference>
<accession>A0A2D3TGC4</accession>
<reference evidence="2" key="1">
    <citation type="submission" date="2016-10" db="EMBL/GenBank/DDBJ databases">
        <authorList>
            <person name="Chevignon G."/>
        </authorList>
    </citation>
    <scope>NUCLEOTIDE SEQUENCE [LARGE SCALE GENOMIC DNA]</scope>
    <source>
        <strain evidence="2">ZA17</strain>
        <plasmid evidence="2">phdza17.2</plasmid>
    </source>
</reference>